<keyword evidence="2 5" id="KW-0808">Transferase</keyword>
<dbReference type="Gene3D" id="3.40.50.2000">
    <property type="entry name" value="Glycogen Phosphorylase B"/>
    <property type="match status" value="2"/>
</dbReference>
<evidence type="ECO:0000256" key="1">
    <source>
        <dbReference type="ARBA" id="ARBA00022676"/>
    </source>
</evidence>
<dbReference type="GO" id="GO:0016757">
    <property type="term" value="F:glycosyltransferase activity"/>
    <property type="evidence" value="ECO:0007669"/>
    <property type="project" value="UniProtKB-KW"/>
</dbReference>
<evidence type="ECO:0000259" key="4">
    <source>
        <dbReference type="Pfam" id="PF13579"/>
    </source>
</evidence>
<keyword evidence="6" id="KW-1185">Reference proteome</keyword>
<dbReference type="CDD" id="cd03801">
    <property type="entry name" value="GT4_PimA-like"/>
    <property type="match status" value="1"/>
</dbReference>
<feature type="domain" description="Glycosyltransferase subfamily 4-like N-terminal" evidence="4">
    <location>
        <begin position="55"/>
        <end position="148"/>
    </location>
</feature>
<dbReference type="InterPro" id="IPR028098">
    <property type="entry name" value="Glyco_trans_4-like_N"/>
</dbReference>
<name>A0A849BW55_9NOCA</name>
<sequence>MSTRGGVATFVREMRETPIWTEWDIRHVATHRDGGVATKFAAYFGSLFVYTYRLVVERPSIVHIHLSSYGSFPRKYLFELMARAVRTPVVLHVHGSDFSVFYDRSPRLLRAAIRDALGGAAVVVALGESWATALRDITPGARITVVSNAVRPARRVRQHRDGPVRVLFLGEVGERKGTFTLLAAWQRMMVTAAGAVDARLVVAGDGAVDRARKMVADLGIEPSAEITGWLPPQQIPDLMQQSHILVLPSHREGQPMAILEAMARGLCVVTCPVGGIPDLIDEQCGLMVPPGAVEALAVALGSAVRDSELRERLGTAALRRVRAEFDIDVVWRRFDRIYREVAR</sequence>
<dbReference type="InterPro" id="IPR001296">
    <property type="entry name" value="Glyco_trans_1"/>
</dbReference>
<dbReference type="Pfam" id="PF00534">
    <property type="entry name" value="Glycos_transf_1"/>
    <property type="match status" value="1"/>
</dbReference>
<dbReference type="PANTHER" id="PTHR12526:SF510">
    <property type="entry name" value="D-INOSITOL 3-PHOSPHATE GLYCOSYLTRANSFERASE"/>
    <property type="match status" value="1"/>
</dbReference>
<organism evidence="5 6">
    <name type="scientific">Nocardia uniformis</name>
    <dbReference type="NCBI Taxonomy" id="53432"/>
    <lineage>
        <taxon>Bacteria</taxon>
        <taxon>Bacillati</taxon>
        <taxon>Actinomycetota</taxon>
        <taxon>Actinomycetes</taxon>
        <taxon>Mycobacteriales</taxon>
        <taxon>Nocardiaceae</taxon>
        <taxon>Nocardia</taxon>
    </lineage>
</organism>
<comment type="caution">
    <text evidence="5">The sequence shown here is derived from an EMBL/GenBank/DDBJ whole genome shotgun (WGS) entry which is preliminary data.</text>
</comment>
<protein>
    <submittedName>
        <fullName evidence="5">Glycosyltransferase family 4 protein</fullName>
    </submittedName>
</protein>
<keyword evidence="1" id="KW-0328">Glycosyltransferase</keyword>
<evidence type="ECO:0000313" key="6">
    <source>
        <dbReference type="Proteomes" id="UP000586827"/>
    </source>
</evidence>
<dbReference type="Proteomes" id="UP000586827">
    <property type="component" value="Unassembled WGS sequence"/>
</dbReference>
<evidence type="ECO:0000256" key="2">
    <source>
        <dbReference type="ARBA" id="ARBA00022679"/>
    </source>
</evidence>
<accession>A0A849BW55</accession>
<evidence type="ECO:0000313" key="5">
    <source>
        <dbReference type="EMBL" id="NNH70792.1"/>
    </source>
</evidence>
<evidence type="ECO:0000259" key="3">
    <source>
        <dbReference type="Pfam" id="PF00534"/>
    </source>
</evidence>
<dbReference type="AlphaFoldDB" id="A0A849BW55"/>
<reference evidence="5 6" key="1">
    <citation type="submission" date="2020-05" db="EMBL/GenBank/DDBJ databases">
        <title>MicrobeNet Type strains.</title>
        <authorList>
            <person name="Nicholson A.C."/>
        </authorList>
    </citation>
    <scope>NUCLEOTIDE SEQUENCE [LARGE SCALE GENOMIC DNA]</scope>
    <source>
        <strain evidence="5 6">JCM 3224</strain>
    </source>
</reference>
<dbReference type="PANTHER" id="PTHR12526">
    <property type="entry name" value="GLYCOSYLTRANSFERASE"/>
    <property type="match status" value="1"/>
</dbReference>
<dbReference type="EMBL" id="JABELX010000004">
    <property type="protein sequence ID" value="NNH70792.1"/>
    <property type="molecule type" value="Genomic_DNA"/>
</dbReference>
<dbReference type="RefSeq" id="WP_067522345.1">
    <property type="nucleotide sequence ID" value="NZ_JABELX010000004.1"/>
</dbReference>
<dbReference type="SUPFAM" id="SSF53756">
    <property type="entry name" value="UDP-Glycosyltransferase/glycogen phosphorylase"/>
    <property type="match status" value="1"/>
</dbReference>
<feature type="domain" description="Glycosyl transferase family 1" evidence="3">
    <location>
        <begin position="154"/>
        <end position="317"/>
    </location>
</feature>
<dbReference type="Pfam" id="PF13579">
    <property type="entry name" value="Glyco_trans_4_4"/>
    <property type="match status" value="1"/>
</dbReference>
<gene>
    <name evidence="5" type="ORF">HLB23_13105</name>
</gene>
<proteinExistence type="predicted"/>